<comment type="caution">
    <text evidence="2">The sequence shown here is derived from an EMBL/GenBank/DDBJ whole genome shotgun (WGS) entry which is preliminary data.</text>
</comment>
<organism evidence="2 3">
    <name type="scientific">Mycena pura</name>
    <dbReference type="NCBI Taxonomy" id="153505"/>
    <lineage>
        <taxon>Eukaryota</taxon>
        <taxon>Fungi</taxon>
        <taxon>Dikarya</taxon>
        <taxon>Basidiomycota</taxon>
        <taxon>Agaricomycotina</taxon>
        <taxon>Agaricomycetes</taxon>
        <taxon>Agaricomycetidae</taxon>
        <taxon>Agaricales</taxon>
        <taxon>Marasmiineae</taxon>
        <taxon>Mycenaceae</taxon>
        <taxon>Mycena</taxon>
    </lineage>
</organism>
<proteinExistence type="predicted"/>
<dbReference type="Proteomes" id="UP001219525">
    <property type="component" value="Unassembled WGS sequence"/>
</dbReference>
<gene>
    <name evidence="2" type="ORF">GGX14DRAFT_405642</name>
</gene>
<feature type="compositionally biased region" description="Low complexity" evidence="1">
    <location>
        <begin position="11"/>
        <end position="25"/>
    </location>
</feature>
<evidence type="ECO:0000256" key="1">
    <source>
        <dbReference type="SAM" id="MobiDB-lite"/>
    </source>
</evidence>
<feature type="region of interest" description="Disordered" evidence="1">
    <location>
        <begin position="1"/>
        <end position="34"/>
    </location>
</feature>
<evidence type="ECO:0000313" key="3">
    <source>
        <dbReference type="Proteomes" id="UP001219525"/>
    </source>
</evidence>
<sequence>MSSAGPPHRPSSPSLCCVSPSLSLPPSSPPAPSLPSSLNSLAMVYTGHRRASGRQAAVLAACGAPRDAGVGGQHVACGKRACCGLESASAERENGPAVYCAASRSSDPGVELQADDAAAWLKEFQQRRGQHTSTSARAAGHTRAYTQHNVHARFLPLLQEAALAFGAAFVAMLRSERCGEGGGAGRGQRGTAHDLENNLRKEERPPRVAVPWAKMSTTYSWGSMWRNLGPAVQIARDECLGADGERVWDTFRRLVMEDLEYGDQAGSESEAPEYGERGRAAQEREPWGSGGRAWGAGVPGARMWPNLNIIPQGLTMQADAGRYKRLGKPIIVGSGIALHRASLTCEPADKLTRPKKAQGICQKADAHPPMDIHRMHKGVQKESLFLPFAVAVKNLCERNKAVGRLYFRKSRSSSHPLVDSSLSF</sequence>
<reference evidence="2" key="1">
    <citation type="submission" date="2023-03" db="EMBL/GenBank/DDBJ databases">
        <title>Massive genome expansion in bonnet fungi (Mycena s.s.) driven by repeated elements and novel gene families across ecological guilds.</title>
        <authorList>
            <consortium name="Lawrence Berkeley National Laboratory"/>
            <person name="Harder C.B."/>
            <person name="Miyauchi S."/>
            <person name="Viragh M."/>
            <person name="Kuo A."/>
            <person name="Thoen E."/>
            <person name="Andreopoulos B."/>
            <person name="Lu D."/>
            <person name="Skrede I."/>
            <person name="Drula E."/>
            <person name="Henrissat B."/>
            <person name="Morin E."/>
            <person name="Kohler A."/>
            <person name="Barry K."/>
            <person name="LaButti K."/>
            <person name="Morin E."/>
            <person name="Salamov A."/>
            <person name="Lipzen A."/>
            <person name="Mereny Z."/>
            <person name="Hegedus B."/>
            <person name="Baldrian P."/>
            <person name="Stursova M."/>
            <person name="Weitz H."/>
            <person name="Taylor A."/>
            <person name="Grigoriev I.V."/>
            <person name="Nagy L.G."/>
            <person name="Martin F."/>
            <person name="Kauserud H."/>
        </authorList>
    </citation>
    <scope>NUCLEOTIDE SEQUENCE</scope>
    <source>
        <strain evidence="2">9144</strain>
    </source>
</reference>
<accession>A0AAD6UTC3</accession>
<feature type="region of interest" description="Disordered" evidence="1">
    <location>
        <begin position="263"/>
        <end position="292"/>
    </location>
</feature>
<dbReference type="EMBL" id="JARJCW010000110">
    <property type="protein sequence ID" value="KAJ7193207.1"/>
    <property type="molecule type" value="Genomic_DNA"/>
</dbReference>
<dbReference type="AlphaFoldDB" id="A0AAD6UTC3"/>
<keyword evidence="3" id="KW-1185">Reference proteome</keyword>
<name>A0AAD6UTC3_9AGAR</name>
<feature type="compositionally biased region" description="Basic and acidic residues" evidence="1">
    <location>
        <begin position="274"/>
        <end position="286"/>
    </location>
</feature>
<evidence type="ECO:0000313" key="2">
    <source>
        <dbReference type="EMBL" id="KAJ7193207.1"/>
    </source>
</evidence>
<protein>
    <submittedName>
        <fullName evidence="2">Uncharacterized protein</fullName>
    </submittedName>
</protein>